<comment type="similarity">
    <text evidence="1">Belongs to the GrdA family.</text>
</comment>
<evidence type="ECO:0000313" key="10">
    <source>
        <dbReference type="Proteomes" id="UP000318509"/>
    </source>
</evidence>
<protein>
    <submittedName>
        <fullName evidence="9">Glycine/sarcosine/betaine reductase complex selenoprotein A</fullName>
    </submittedName>
</protein>
<evidence type="ECO:0000256" key="3">
    <source>
        <dbReference type="ARBA" id="ARBA00023002"/>
    </source>
</evidence>
<dbReference type="GO" id="GO:0033795">
    <property type="term" value="F:betaine reductase activity"/>
    <property type="evidence" value="ECO:0007669"/>
    <property type="project" value="UniProtKB-EC"/>
</dbReference>
<dbReference type="AlphaFoldDB" id="A0A537KDP7"/>
<accession>A0A537KDP7</accession>
<feature type="non-terminal residue" evidence="9">
    <location>
        <position position="1"/>
    </location>
</feature>
<comment type="catalytic activity">
    <reaction evidence="6">
        <text>acetyl phosphate + [thioredoxin]-disulfide + NH4(+) + H2O = [thioredoxin]-dithiol + glycine + phosphate + H(+)</text>
        <dbReference type="Rhea" id="RHEA:12232"/>
        <dbReference type="Rhea" id="RHEA-COMP:10698"/>
        <dbReference type="Rhea" id="RHEA-COMP:10700"/>
        <dbReference type="ChEBI" id="CHEBI:15377"/>
        <dbReference type="ChEBI" id="CHEBI:15378"/>
        <dbReference type="ChEBI" id="CHEBI:22191"/>
        <dbReference type="ChEBI" id="CHEBI:28938"/>
        <dbReference type="ChEBI" id="CHEBI:29950"/>
        <dbReference type="ChEBI" id="CHEBI:43474"/>
        <dbReference type="ChEBI" id="CHEBI:50058"/>
        <dbReference type="ChEBI" id="CHEBI:57305"/>
        <dbReference type="EC" id="1.21.4.2"/>
    </reaction>
</comment>
<dbReference type="GO" id="GO:0033794">
    <property type="term" value="F:sarcosine reductase activity"/>
    <property type="evidence" value="ECO:0007669"/>
    <property type="project" value="UniProtKB-EC"/>
</dbReference>
<dbReference type="EMBL" id="VBAK01000014">
    <property type="protein sequence ID" value="TMI93877.1"/>
    <property type="molecule type" value="Genomic_DNA"/>
</dbReference>
<comment type="catalytic activity">
    <reaction evidence="7">
        <text>acetyl phosphate + trimethylamine + [thioredoxin]-disulfide + H2O = glycine betaine + [thioredoxin]-dithiol + phosphate + H(+)</text>
        <dbReference type="Rhea" id="RHEA:11848"/>
        <dbReference type="Rhea" id="RHEA-COMP:10698"/>
        <dbReference type="Rhea" id="RHEA-COMP:10700"/>
        <dbReference type="ChEBI" id="CHEBI:15377"/>
        <dbReference type="ChEBI" id="CHEBI:15378"/>
        <dbReference type="ChEBI" id="CHEBI:17750"/>
        <dbReference type="ChEBI" id="CHEBI:22191"/>
        <dbReference type="ChEBI" id="CHEBI:29950"/>
        <dbReference type="ChEBI" id="CHEBI:43474"/>
        <dbReference type="ChEBI" id="CHEBI:50058"/>
        <dbReference type="ChEBI" id="CHEBI:58389"/>
        <dbReference type="EC" id="1.21.4.4"/>
    </reaction>
</comment>
<gene>
    <name evidence="9" type="ORF">E6H00_00605</name>
</gene>
<dbReference type="Proteomes" id="UP000318509">
    <property type="component" value="Unassembled WGS sequence"/>
</dbReference>
<comment type="function">
    <text evidence="4">In the first step of glycine, betaine and sarcosine reductases, the substrate is bound to component PB via a Schiff base intermediate. Then the PB-activated substrate is nucleophilically attacked by the selenol anion of component PA to transform it to a carboxymethylated selenoether and the respective amine. By action of component PC, acetyl phosphate is formed, leaving component PA in its oxidized state. Finally component PA becomes reduced by the thioredoxin system to start a new catalytic cycle of reductive deamination.</text>
</comment>
<evidence type="ECO:0000256" key="8">
    <source>
        <dbReference type="ARBA" id="ARBA00048720"/>
    </source>
</evidence>
<evidence type="ECO:0000256" key="4">
    <source>
        <dbReference type="ARBA" id="ARBA00025583"/>
    </source>
</evidence>
<comment type="caution">
    <text evidence="9">The sequence shown here is derived from an EMBL/GenBank/DDBJ whole genome shotgun (WGS) entry which is preliminary data.</text>
</comment>
<evidence type="ECO:0000313" key="9">
    <source>
        <dbReference type="EMBL" id="TMI93877.1"/>
    </source>
</evidence>
<evidence type="ECO:0000256" key="2">
    <source>
        <dbReference type="ARBA" id="ARBA00022933"/>
    </source>
</evidence>
<organism evidence="9 10">
    <name type="scientific">Candidatus Segetimicrobium genomatis</name>
    <dbReference type="NCBI Taxonomy" id="2569760"/>
    <lineage>
        <taxon>Bacteria</taxon>
        <taxon>Bacillati</taxon>
        <taxon>Candidatus Sysuimicrobiota</taxon>
        <taxon>Candidatus Sysuimicrobiia</taxon>
        <taxon>Candidatus Sysuimicrobiales</taxon>
        <taxon>Candidatus Segetimicrobiaceae</taxon>
        <taxon>Candidatus Segetimicrobium</taxon>
    </lineage>
</organism>
<proteinExistence type="inferred from homology"/>
<reference evidence="9 10" key="1">
    <citation type="journal article" date="2019" name="Nat. Microbiol.">
        <title>Mediterranean grassland soil C-N compound turnover is dependent on rainfall and depth, and is mediated by genomically divergent microorganisms.</title>
        <authorList>
            <person name="Diamond S."/>
            <person name="Andeer P.F."/>
            <person name="Li Z."/>
            <person name="Crits-Christoph A."/>
            <person name="Burstein D."/>
            <person name="Anantharaman K."/>
            <person name="Lane K.R."/>
            <person name="Thomas B.C."/>
            <person name="Pan C."/>
            <person name="Northen T.R."/>
            <person name="Banfield J.F."/>
        </authorList>
    </citation>
    <scope>NUCLEOTIDE SEQUENCE [LARGE SCALE GENOMIC DNA]</scope>
    <source>
        <strain evidence="9">NP_3</strain>
    </source>
</reference>
<comment type="subunit">
    <text evidence="5">Monomer. Component of the glycine, sarcosine and betaine reductase complexes, together with components B and C.</text>
</comment>
<keyword evidence="2" id="KW-0712">Selenocysteine</keyword>
<comment type="catalytic activity">
    <reaction evidence="8">
        <text>acetyl phosphate + methylamine + [thioredoxin]-disulfide + H2O = sarcosine + [thioredoxin]-dithiol + phosphate + H(+)</text>
        <dbReference type="Rhea" id="RHEA:12825"/>
        <dbReference type="Rhea" id="RHEA-COMP:10698"/>
        <dbReference type="Rhea" id="RHEA-COMP:10700"/>
        <dbReference type="ChEBI" id="CHEBI:15377"/>
        <dbReference type="ChEBI" id="CHEBI:15378"/>
        <dbReference type="ChEBI" id="CHEBI:22191"/>
        <dbReference type="ChEBI" id="CHEBI:29950"/>
        <dbReference type="ChEBI" id="CHEBI:43474"/>
        <dbReference type="ChEBI" id="CHEBI:50058"/>
        <dbReference type="ChEBI" id="CHEBI:57433"/>
        <dbReference type="ChEBI" id="CHEBI:59338"/>
        <dbReference type="EC" id="1.21.4.3"/>
    </reaction>
</comment>
<evidence type="ECO:0000256" key="5">
    <source>
        <dbReference type="ARBA" id="ARBA00025846"/>
    </source>
</evidence>
<dbReference type="GO" id="GO:0030699">
    <property type="term" value="F:glycine reductase activity"/>
    <property type="evidence" value="ECO:0007669"/>
    <property type="project" value="UniProtKB-EC"/>
</dbReference>
<dbReference type="GO" id="GO:0030700">
    <property type="term" value="C:glycine reductase complex"/>
    <property type="evidence" value="ECO:0007669"/>
    <property type="project" value="InterPro"/>
</dbReference>
<evidence type="ECO:0000256" key="6">
    <source>
        <dbReference type="ARBA" id="ARBA00047603"/>
    </source>
</evidence>
<dbReference type="Pfam" id="PF04723">
    <property type="entry name" value="GRDA"/>
    <property type="match status" value="1"/>
</dbReference>
<evidence type="ECO:0000256" key="7">
    <source>
        <dbReference type="ARBA" id="ARBA00048189"/>
    </source>
</evidence>
<keyword evidence="3" id="KW-0560">Oxidoreductase</keyword>
<name>A0A537KDP7_9BACT</name>
<dbReference type="InterPro" id="IPR006812">
    <property type="entry name" value="GRDA"/>
</dbReference>
<evidence type="ECO:0000256" key="1">
    <source>
        <dbReference type="ARBA" id="ARBA00010866"/>
    </source>
</evidence>
<sequence>LGLPVYHILENGVKEAIPPDVYGREVGPMELLLDKPGIEQALATVRGR</sequence>